<name>A0ACC0HN62_9ERIC</name>
<evidence type="ECO:0000313" key="1">
    <source>
        <dbReference type="EMBL" id="KAI8014169.1"/>
    </source>
</evidence>
<protein>
    <submittedName>
        <fullName evidence="1">Uncharacterized protein</fullName>
    </submittedName>
</protein>
<dbReference type="EMBL" id="CM045761">
    <property type="protein sequence ID" value="KAI8014169.1"/>
    <property type="molecule type" value="Genomic_DNA"/>
</dbReference>
<organism evidence="1 2">
    <name type="scientific">Camellia lanceoleosa</name>
    <dbReference type="NCBI Taxonomy" id="1840588"/>
    <lineage>
        <taxon>Eukaryota</taxon>
        <taxon>Viridiplantae</taxon>
        <taxon>Streptophyta</taxon>
        <taxon>Embryophyta</taxon>
        <taxon>Tracheophyta</taxon>
        <taxon>Spermatophyta</taxon>
        <taxon>Magnoliopsida</taxon>
        <taxon>eudicotyledons</taxon>
        <taxon>Gunneridae</taxon>
        <taxon>Pentapetalae</taxon>
        <taxon>asterids</taxon>
        <taxon>Ericales</taxon>
        <taxon>Theaceae</taxon>
        <taxon>Camellia</taxon>
    </lineage>
</organism>
<gene>
    <name evidence="1" type="ORF">LOK49_LG05G00024</name>
</gene>
<dbReference type="Proteomes" id="UP001060215">
    <property type="component" value="Chromosome 4"/>
</dbReference>
<reference evidence="1 2" key="1">
    <citation type="journal article" date="2022" name="Plant J.">
        <title>Chromosome-level genome of Camellia lanceoleosa provides a valuable resource for understanding genome evolution and self-incompatibility.</title>
        <authorList>
            <person name="Gong W."/>
            <person name="Xiao S."/>
            <person name="Wang L."/>
            <person name="Liao Z."/>
            <person name="Chang Y."/>
            <person name="Mo W."/>
            <person name="Hu G."/>
            <person name="Li W."/>
            <person name="Zhao G."/>
            <person name="Zhu H."/>
            <person name="Hu X."/>
            <person name="Ji K."/>
            <person name="Xiang X."/>
            <person name="Song Q."/>
            <person name="Yuan D."/>
            <person name="Jin S."/>
            <person name="Zhang L."/>
        </authorList>
    </citation>
    <scope>NUCLEOTIDE SEQUENCE [LARGE SCALE GENOMIC DNA]</scope>
    <source>
        <strain evidence="1">SQ_2022a</strain>
    </source>
</reference>
<comment type="caution">
    <text evidence="1">The sequence shown here is derived from an EMBL/GenBank/DDBJ whole genome shotgun (WGS) entry which is preliminary data.</text>
</comment>
<keyword evidence="2" id="KW-1185">Reference proteome</keyword>
<proteinExistence type="predicted"/>
<accession>A0ACC0HN62</accession>
<sequence>MLKACERPCWKQHENGYSHVPHVLVVGHSTCEVCRDGDCEEGREWEGVAEEERWGANEGAVKRLRRVGGARGRQPEVGRGWGVVRGATKGWKGNCGGCQRWRRPELRVVGS</sequence>
<evidence type="ECO:0000313" key="2">
    <source>
        <dbReference type="Proteomes" id="UP001060215"/>
    </source>
</evidence>